<evidence type="ECO:0000313" key="1">
    <source>
        <dbReference type="EMBL" id="RON22395.1"/>
    </source>
</evidence>
<dbReference type="Proteomes" id="UP000284168">
    <property type="component" value="Unassembled WGS sequence"/>
</dbReference>
<name>A0A423IAE2_9PSED</name>
<evidence type="ECO:0000313" key="2">
    <source>
        <dbReference type="Proteomes" id="UP000284168"/>
    </source>
</evidence>
<dbReference type="EMBL" id="MOBN01000041">
    <property type="protein sequence ID" value="RON22395.1"/>
    <property type="molecule type" value="Genomic_DNA"/>
</dbReference>
<dbReference type="AlphaFoldDB" id="A0A423IAE2"/>
<organism evidence="1 2">
    <name type="scientific">Pseudomonas lini</name>
    <dbReference type="NCBI Taxonomy" id="163011"/>
    <lineage>
        <taxon>Bacteria</taxon>
        <taxon>Pseudomonadati</taxon>
        <taxon>Pseudomonadota</taxon>
        <taxon>Gammaproteobacteria</taxon>
        <taxon>Pseudomonadales</taxon>
        <taxon>Pseudomonadaceae</taxon>
        <taxon>Pseudomonas</taxon>
    </lineage>
</organism>
<proteinExistence type="predicted"/>
<comment type="caution">
    <text evidence="1">The sequence shown here is derived from an EMBL/GenBank/DDBJ whole genome shotgun (WGS) entry which is preliminary data.</text>
</comment>
<protein>
    <submittedName>
        <fullName evidence="1">Uncharacterized protein</fullName>
    </submittedName>
</protein>
<reference evidence="1 2" key="1">
    <citation type="submission" date="2016-10" db="EMBL/GenBank/DDBJ databases">
        <title>Comparative genome analysis of multiple Pseudomonas spp. focuses on biocontrol and plant growth promoting traits.</title>
        <authorList>
            <person name="Tao X.-Y."/>
            <person name="Taylor C.G."/>
        </authorList>
    </citation>
    <scope>NUCLEOTIDE SEQUENCE [LARGE SCALE GENOMIC DNA]</scope>
    <source>
        <strain evidence="1 2">48C10</strain>
    </source>
</reference>
<gene>
    <name evidence="1" type="ORF">BK663_25235</name>
</gene>
<sequence length="87" mass="9202">MVEQLAAVSVITRQARDLEPKNNADATGRDFCGHACKAGPASDAESRMSKIFVDSMTFIRPVAGLHGGGNSCILALLFRRSKGPIIG</sequence>
<accession>A0A423IAE2</accession>